<dbReference type="EMBL" id="CALLCH030000015">
    <property type="protein sequence ID" value="CAI4216069.1"/>
    <property type="molecule type" value="Genomic_DNA"/>
</dbReference>
<comment type="caution">
    <text evidence="4">The sequence shown here is derived from an EMBL/GenBank/DDBJ whole genome shotgun (WGS) entry which is preliminary data.</text>
</comment>
<accession>A0A9P1MAB6</accession>
<dbReference type="AlphaFoldDB" id="A0A9P1MAB6"/>
<evidence type="ECO:0000259" key="3">
    <source>
        <dbReference type="Pfam" id="PF03033"/>
    </source>
</evidence>
<dbReference type="OrthoDB" id="5835829at2759"/>
<proteinExistence type="predicted"/>
<dbReference type="CDD" id="cd03784">
    <property type="entry name" value="GT1_Gtf-like"/>
    <property type="match status" value="1"/>
</dbReference>
<dbReference type="PANTHER" id="PTHR48050">
    <property type="entry name" value="STEROL 3-BETA-GLUCOSYLTRANSFERASE"/>
    <property type="match status" value="1"/>
</dbReference>
<dbReference type="GO" id="GO:0016906">
    <property type="term" value="F:sterol 3-beta-glucosyltransferase activity"/>
    <property type="evidence" value="ECO:0007669"/>
    <property type="project" value="UniProtKB-ARBA"/>
</dbReference>
<evidence type="ECO:0000313" key="5">
    <source>
        <dbReference type="Proteomes" id="UP000838763"/>
    </source>
</evidence>
<evidence type="ECO:0000313" key="4">
    <source>
        <dbReference type="EMBL" id="CAI4216069.1"/>
    </source>
</evidence>
<dbReference type="InterPro" id="IPR002213">
    <property type="entry name" value="UDP_glucos_trans"/>
</dbReference>
<dbReference type="GO" id="GO:0005975">
    <property type="term" value="P:carbohydrate metabolic process"/>
    <property type="evidence" value="ECO:0007669"/>
    <property type="project" value="InterPro"/>
</dbReference>
<dbReference type="PANTHER" id="PTHR48050:SF27">
    <property type="entry name" value="GLUCOSYLTRANSFERASE, PUTATIVE (AFU_ORTHOLOGUE AFUA_7G04880)-RELATED"/>
    <property type="match status" value="1"/>
</dbReference>
<sequence>MVDEKPTSDKFAFFSRHSIADNVNVRDDGRVDVVVDSALYRLAGRLMRDDSTLQSHGFSVLDPPPVPPRRRSTRCSTLSPQEAPAELEGHQFPAPTNHRLHAFLQERPHHSSSSSSSSSKLRLNIVIQVVGSRGDVQPFVALGTELRAAGHRVRLATHDVFADFVRGAGLEFFPIGGSPTDLMAFMVKNPGLIPSMDSLLAGEVQRKRAMVRDMLEGCWRSCVEPDPAGEGGPFVADAVIANPPSFAHVHCAQALGFRCTSSCGLARLDRYLRLLLPRTPDYTPPPALASFLAKGTTPVYIGFGSIVIDDPEALNAVLVEAARSVGVRVIISKGWSKLGGAVAGPTAEGDVFYLGDCPHEWLFKHVSAVVHHGGAGTTACGQPFWGDMVAAAGAGPKPIHHKQLNAQNLAAAIRQCLSPEAEAAAHALSARIRAESGVKQAVASFEAHVLSYNIRCDVLPGRAAAWVYKAKGGRVRRHLKRYEVNPIEIRNRRWDPVTGVTSAALHTGKDMLVATSDIIVKPVKTYRSLGAKYPGPMPPDAEELRGGPGSSRASTPLPATPTSWSGSSGFTGSSARGTQQPAVFSDAAAVMASSAAGVGGFFKAYSRACLWISRCRRPRACGRCRSSTGGGAGEAAYHGVEDGGGGGWETVCHGAGGGMSDLFVQPYREGNKDGAKGVAKGLGKGLVGFTTKVLSAPLGLVAYSFEGIYQDLRALSSKTGGMIQARQHEEGIYELIGERSKGSGLEAEVIEAFQRCLR</sequence>
<dbReference type="SUPFAM" id="SSF53756">
    <property type="entry name" value="UDP-Glycosyltransferase/glycogen phosphorylase"/>
    <property type="match status" value="1"/>
</dbReference>
<feature type="domain" description="Glycosyltransferase family 28 N-terminal" evidence="3">
    <location>
        <begin position="125"/>
        <end position="252"/>
    </location>
</feature>
<feature type="compositionally biased region" description="Low complexity" evidence="2">
    <location>
        <begin position="560"/>
        <end position="578"/>
    </location>
</feature>
<name>A0A9P1MAB6_9PEZI</name>
<dbReference type="Gene3D" id="3.40.50.2000">
    <property type="entry name" value="Glycogen Phosphorylase B"/>
    <property type="match status" value="2"/>
</dbReference>
<feature type="region of interest" description="Disordered" evidence="2">
    <location>
        <begin position="55"/>
        <end position="76"/>
    </location>
</feature>
<dbReference type="Pfam" id="PF03033">
    <property type="entry name" value="Glyco_transf_28"/>
    <property type="match status" value="1"/>
</dbReference>
<dbReference type="InterPro" id="IPR050426">
    <property type="entry name" value="Glycosyltransferase_28"/>
</dbReference>
<dbReference type="InterPro" id="IPR004276">
    <property type="entry name" value="GlycoTrans_28_N"/>
</dbReference>
<dbReference type="Proteomes" id="UP000838763">
    <property type="component" value="Unassembled WGS sequence"/>
</dbReference>
<evidence type="ECO:0000256" key="1">
    <source>
        <dbReference type="ARBA" id="ARBA00022679"/>
    </source>
</evidence>
<feature type="region of interest" description="Disordered" evidence="2">
    <location>
        <begin position="531"/>
        <end position="578"/>
    </location>
</feature>
<keyword evidence="5" id="KW-1185">Reference proteome</keyword>
<dbReference type="FunFam" id="3.40.50.2000:FF:000009">
    <property type="entry name" value="Sterol 3-beta-glucosyltransferase UGT80A2"/>
    <property type="match status" value="1"/>
</dbReference>
<organism evidence="4 5">
    <name type="scientific">Parascedosporium putredinis</name>
    <dbReference type="NCBI Taxonomy" id="1442378"/>
    <lineage>
        <taxon>Eukaryota</taxon>
        <taxon>Fungi</taxon>
        <taxon>Dikarya</taxon>
        <taxon>Ascomycota</taxon>
        <taxon>Pezizomycotina</taxon>
        <taxon>Sordariomycetes</taxon>
        <taxon>Hypocreomycetidae</taxon>
        <taxon>Microascales</taxon>
        <taxon>Microascaceae</taxon>
        <taxon>Parascedosporium</taxon>
    </lineage>
</organism>
<dbReference type="FunFam" id="3.40.50.2000:FF:000268">
    <property type="entry name" value="Glycosyltransferase family 1 protein"/>
    <property type="match status" value="1"/>
</dbReference>
<reference evidence="4" key="1">
    <citation type="submission" date="2022-11" db="EMBL/GenBank/DDBJ databases">
        <authorList>
            <person name="Scott C."/>
            <person name="Bruce N."/>
        </authorList>
    </citation>
    <scope>NUCLEOTIDE SEQUENCE</scope>
</reference>
<keyword evidence="1" id="KW-0808">Transferase</keyword>
<gene>
    <name evidence="4" type="ORF">PPNO1_LOCUS5736</name>
</gene>
<protein>
    <recommendedName>
        <fullName evidence="3">Glycosyltransferase family 28 N-terminal domain-containing protein</fullName>
    </recommendedName>
</protein>
<evidence type="ECO:0000256" key="2">
    <source>
        <dbReference type="SAM" id="MobiDB-lite"/>
    </source>
</evidence>